<dbReference type="GO" id="GO:0000160">
    <property type="term" value="P:phosphorelay signal transduction system"/>
    <property type="evidence" value="ECO:0007669"/>
    <property type="project" value="InterPro"/>
</dbReference>
<dbReference type="PATRIC" id="fig|765913.3.peg.4568"/>
<evidence type="ECO:0000256" key="1">
    <source>
        <dbReference type="ARBA" id="ARBA00022553"/>
    </source>
</evidence>
<accession>G2E883</accession>
<evidence type="ECO:0000259" key="3">
    <source>
        <dbReference type="PROSITE" id="PS50110"/>
    </source>
</evidence>
<evidence type="ECO:0000313" key="4">
    <source>
        <dbReference type="EMBL" id="EGV27691.1"/>
    </source>
</evidence>
<dbReference type="SUPFAM" id="SSF52172">
    <property type="entry name" value="CheY-like"/>
    <property type="match status" value="1"/>
</dbReference>
<name>G2E883_9GAMM</name>
<gene>
    <name evidence="4" type="ORF">ThidrDRAFT_4497</name>
</gene>
<keyword evidence="5" id="KW-1185">Reference proteome</keyword>
<dbReference type="InterPro" id="IPR011006">
    <property type="entry name" value="CheY-like_superfamily"/>
</dbReference>
<dbReference type="Proteomes" id="UP000004200">
    <property type="component" value="Unassembled WGS sequence"/>
</dbReference>
<reference evidence="4 5" key="1">
    <citation type="submission" date="2011-06" db="EMBL/GenBank/DDBJ databases">
        <title>The draft genome of Thiorhodococcus drewsii AZ1.</title>
        <authorList>
            <consortium name="US DOE Joint Genome Institute (JGI-PGF)"/>
            <person name="Lucas S."/>
            <person name="Han J."/>
            <person name="Lapidus A."/>
            <person name="Cheng J.-F."/>
            <person name="Goodwin L."/>
            <person name="Pitluck S."/>
            <person name="Peters L."/>
            <person name="Land M.L."/>
            <person name="Hauser L."/>
            <person name="Vogl K."/>
            <person name="Liu Z."/>
            <person name="Imhoff J."/>
            <person name="Thiel V."/>
            <person name="Frigaard N.-U."/>
            <person name="Bryant D.A."/>
            <person name="Woyke T.J."/>
        </authorList>
    </citation>
    <scope>NUCLEOTIDE SEQUENCE [LARGE SCALE GENOMIC DNA]</scope>
    <source>
        <strain evidence="4 5">AZ1</strain>
    </source>
</reference>
<dbReference type="eggNOG" id="COG0784">
    <property type="taxonomic scope" value="Bacteria"/>
</dbReference>
<comment type="caution">
    <text evidence="4">The sequence shown here is derived from an EMBL/GenBank/DDBJ whole genome shotgun (WGS) entry which is preliminary data.</text>
</comment>
<feature type="modified residue" description="4-aspartylphosphate" evidence="2">
    <location>
        <position position="63"/>
    </location>
</feature>
<dbReference type="EMBL" id="AFWT01000068">
    <property type="protein sequence ID" value="EGV27691.1"/>
    <property type="molecule type" value="Genomic_DNA"/>
</dbReference>
<protein>
    <submittedName>
        <fullName evidence="4">Response regulator receiver protein</fullName>
    </submittedName>
</protein>
<dbReference type="Gene3D" id="3.40.50.2300">
    <property type="match status" value="1"/>
</dbReference>
<dbReference type="AlphaFoldDB" id="G2E883"/>
<dbReference type="STRING" id="765913.ThidrDRAFT_4497"/>
<dbReference type="RefSeq" id="WP_007043209.1">
    <property type="nucleotide sequence ID" value="NZ_AFWT01000068.1"/>
</dbReference>
<evidence type="ECO:0000313" key="5">
    <source>
        <dbReference type="Proteomes" id="UP000004200"/>
    </source>
</evidence>
<proteinExistence type="predicted"/>
<dbReference type="PANTHER" id="PTHR44591:SF19">
    <property type="entry name" value="TWO-COMPONENT RESPONSE REGULATOR-RELATED"/>
    <property type="match status" value="1"/>
</dbReference>
<feature type="domain" description="Response regulatory" evidence="3">
    <location>
        <begin position="6"/>
        <end position="129"/>
    </location>
</feature>
<organism evidence="4 5">
    <name type="scientific">Thiorhodococcus drewsii AZ1</name>
    <dbReference type="NCBI Taxonomy" id="765913"/>
    <lineage>
        <taxon>Bacteria</taxon>
        <taxon>Pseudomonadati</taxon>
        <taxon>Pseudomonadota</taxon>
        <taxon>Gammaproteobacteria</taxon>
        <taxon>Chromatiales</taxon>
        <taxon>Chromatiaceae</taxon>
        <taxon>Thiorhodococcus</taxon>
    </lineage>
</organism>
<dbReference type="PANTHER" id="PTHR44591">
    <property type="entry name" value="STRESS RESPONSE REGULATOR PROTEIN 1"/>
    <property type="match status" value="1"/>
</dbReference>
<dbReference type="InterPro" id="IPR050595">
    <property type="entry name" value="Bact_response_regulator"/>
</dbReference>
<dbReference type="InterPro" id="IPR001789">
    <property type="entry name" value="Sig_transdc_resp-reg_receiver"/>
</dbReference>
<dbReference type="SMART" id="SM00448">
    <property type="entry name" value="REC"/>
    <property type="match status" value="1"/>
</dbReference>
<dbReference type="Pfam" id="PF00072">
    <property type="entry name" value="Response_reg"/>
    <property type="match status" value="1"/>
</dbReference>
<sequence>MMEQGILLCVDDEMMVLSALRDQLRRVYDHRHLIEIAESAEEGLEILDELAGEGYIPLVIISDWLMPGMKGDEFLIEAHRRFPHVIKIMLSGQADEEAVLRARAQANLHEFIVKPWCAEVLIASIDAGLDAFWRREGA</sequence>
<keyword evidence="1 2" id="KW-0597">Phosphoprotein</keyword>
<evidence type="ECO:0000256" key="2">
    <source>
        <dbReference type="PROSITE-ProRule" id="PRU00169"/>
    </source>
</evidence>
<dbReference type="PROSITE" id="PS50110">
    <property type="entry name" value="RESPONSE_REGULATORY"/>
    <property type="match status" value="1"/>
</dbReference>